<dbReference type="GO" id="GO:0005634">
    <property type="term" value="C:nucleus"/>
    <property type="evidence" value="ECO:0007669"/>
    <property type="project" value="UniProtKB-SubCell"/>
</dbReference>
<keyword evidence="4" id="KW-0539">Nucleus</keyword>
<dbReference type="CDD" id="cd12148">
    <property type="entry name" value="fungal_TF_MHR"/>
    <property type="match status" value="1"/>
</dbReference>
<dbReference type="SMART" id="SM00906">
    <property type="entry name" value="Fungal_trans"/>
    <property type="match status" value="1"/>
</dbReference>
<comment type="subcellular location">
    <subcellularLocation>
        <location evidence="1">Nucleus</location>
    </subcellularLocation>
</comment>
<evidence type="ECO:0000256" key="2">
    <source>
        <dbReference type="ARBA" id="ARBA00022723"/>
    </source>
</evidence>
<dbReference type="GO" id="GO:0003677">
    <property type="term" value="F:DNA binding"/>
    <property type="evidence" value="ECO:0007669"/>
    <property type="project" value="UniProtKB-KW"/>
</dbReference>
<dbReference type="PANTHER" id="PTHR46910:SF3">
    <property type="entry name" value="HALOTOLERANCE PROTEIN 9-RELATED"/>
    <property type="match status" value="1"/>
</dbReference>
<dbReference type="GO" id="GO:0003700">
    <property type="term" value="F:DNA-binding transcription factor activity"/>
    <property type="evidence" value="ECO:0007669"/>
    <property type="project" value="InterPro"/>
</dbReference>
<dbReference type="Proteomes" id="UP000559256">
    <property type="component" value="Unassembled WGS sequence"/>
</dbReference>
<evidence type="ECO:0000313" key="8">
    <source>
        <dbReference type="Proteomes" id="UP000559256"/>
    </source>
</evidence>
<evidence type="ECO:0000256" key="4">
    <source>
        <dbReference type="ARBA" id="ARBA00023242"/>
    </source>
</evidence>
<evidence type="ECO:0000256" key="1">
    <source>
        <dbReference type="ARBA" id="ARBA00004123"/>
    </source>
</evidence>
<dbReference type="OrthoDB" id="4456959at2759"/>
<reference evidence="7 8" key="1">
    <citation type="journal article" date="2020" name="ISME J.">
        <title>Uncovering the hidden diversity of litter-decomposition mechanisms in mushroom-forming fungi.</title>
        <authorList>
            <person name="Floudas D."/>
            <person name="Bentzer J."/>
            <person name="Ahren D."/>
            <person name="Johansson T."/>
            <person name="Persson P."/>
            <person name="Tunlid A."/>
        </authorList>
    </citation>
    <scope>NUCLEOTIDE SEQUENCE [LARGE SCALE GENOMIC DNA]</scope>
    <source>
        <strain evidence="7 8">CBS 291.85</strain>
    </source>
</reference>
<dbReference type="InterPro" id="IPR050987">
    <property type="entry name" value="AtrR-like"/>
</dbReference>
<protein>
    <recommendedName>
        <fullName evidence="6">Xylanolytic transcriptional activator regulatory domain-containing protein</fullName>
    </recommendedName>
</protein>
<dbReference type="Pfam" id="PF04082">
    <property type="entry name" value="Fungal_trans"/>
    <property type="match status" value="1"/>
</dbReference>
<dbReference type="GO" id="GO:0006351">
    <property type="term" value="P:DNA-templated transcription"/>
    <property type="evidence" value="ECO:0007669"/>
    <property type="project" value="InterPro"/>
</dbReference>
<dbReference type="InterPro" id="IPR007219">
    <property type="entry name" value="XnlR_reg_dom"/>
</dbReference>
<feature type="region of interest" description="Disordered" evidence="5">
    <location>
        <begin position="61"/>
        <end position="89"/>
    </location>
</feature>
<organism evidence="7 8">
    <name type="scientific">Tetrapyrgos nigripes</name>
    <dbReference type="NCBI Taxonomy" id="182062"/>
    <lineage>
        <taxon>Eukaryota</taxon>
        <taxon>Fungi</taxon>
        <taxon>Dikarya</taxon>
        <taxon>Basidiomycota</taxon>
        <taxon>Agaricomycotina</taxon>
        <taxon>Agaricomycetes</taxon>
        <taxon>Agaricomycetidae</taxon>
        <taxon>Agaricales</taxon>
        <taxon>Marasmiineae</taxon>
        <taxon>Marasmiaceae</taxon>
        <taxon>Tetrapyrgos</taxon>
    </lineage>
</organism>
<dbReference type="PANTHER" id="PTHR46910">
    <property type="entry name" value="TRANSCRIPTION FACTOR PDR1"/>
    <property type="match status" value="1"/>
</dbReference>
<dbReference type="EMBL" id="JAACJM010000175">
    <property type="protein sequence ID" value="KAF5340480.1"/>
    <property type="molecule type" value="Genomic_DNA"/>
</dbReference>
<evidence type="ECO:0000259" key="6">
    <source>
        <dbReference type="SMART" id="SM00906"/>
    </source>
</evidence>
<keyword evidence="8" id="KW-1185">Reference proteome</keyword>
<comment type="caution">
    <text evidence="7">The sequence shown here is derived from an EMBL/GenBank/DDBJ whole genome shotgun (WGS) entry which is preliminary data.</text>
</comment>
<keyword evidence="2" id="KW-0479">Metal-binding</keyword>
<evidence type="ECO:0000256" key="3">
    <source>
        <dbReference type="ARBA" id="ARBA00023125"/>
    </source>
</evidence>
<sequence>MHVILLRTQANFTAVKAIISSILSDDPNTFIIPEQEDSVREILVEIASYVRHLEKELDHARRQKSLIQNQSHTVEGDSPSTEDDDSNYSEGELLSQEIAKVRLSRIENRHYGKSSNVFLVASALEFLKHRPAFDKRSEYWVLSPYERTRIEEEPMLQFPDNDHLKSLLEAYFAFHHPYQPLLHQASFERSVAEGLHLRDHQFGALLLAVCSVASKYSEDPRNLPKGSSAVLALGWRWFQQLKLTRSMFSEPASLYEIQTYCIHFLQTSCQNEAAWVLAGLCIRFAHERGLHRRRDPSEKPTLERELWKRAFWFLVCVDTILGAYLGRPSATSKDDYDLEPLIEFDDTTWDSPFIDVSALAPSKTSSSAYWNCLVQLIEILSFTQRTLYSIRKSELVETMGISDTQWTENAATQIDSALNNWEDTLPSHFKWSPHGPNNIHFVQSAILHAVYYWIQLHAHRSFIPMLKRGGPVSIKFPSVAICMNAGRSCVNIVDALFKRHRYVTYPLPSVLFNASVIILICLFRAEELQLQLNRQKEMLNVYKCLEILREWEKSDIIQAIVSSGGLQLPFQEDPRETMKRRRETEVEVFFDVNAAGQNPDPQLPLSASDRTQMNIATFPDEIDNAHEGPTYVHGQGNFLDILDPVHGLQSVTYDRANPLESNPSFGSSIPYNPLPTSVDSTSNEIYQEDWDAFMANVDQFLGYGNFTF</sequence>
<accession>A0A8H5FKF6</accession>
<evidence type="ECO:0000313" key="7">
    <source>
        <dbReference type="EMBL" id="KAF5340480.1"/>
    </source>
</evidence>
<feature type="domain" description="Xylanolytic transcriptional activator regulatory" evidence="6">
    <location>
        <begin position="274"/>
        <end position="347"/>
    </location>
</feature>
<name>A0A8H5FKF6_9AGAR</name>
<gene>
    <name evidence="7" type="ORF">D9758_014550</name>
</gene>
<evidence type="ECO:0000256" key="5">
    <source>
        <dbReference type="SAM" id="MobiDB-lite"/>
    </source>
</evidence>
<proteinExistence type="predicted"/>
<keyword evidence="3" id="KW-0238">DNA-binding</keyword>
<dbReference type="AlphaFoldDB" id="A0A8H5FKF6"/>
<dbReference type="GO" id="GO:0008270">
    <property type="term" value="F:zinc ion binding"/>
    <property type="evidence" value="ECO:0007669"/>
    <property type="project" value="InterPro"/>
</dbReference>